<dbReference type="InterPro" id="IPR035959">
    <property type="entry name" value="RutC-like_sf"/>
</dbReference>
<evidence type="ECO:0000313" key="3">
    <source>
        <dbReference type="Proteomes" id="UP001597114"/>
    </source>
</evidence>
<gene>
    <name evidence="2" type="ORF">ACFSJD_44525</name>
</gene>
<evidence type="ECO:0000313" key="2">
    <source>
        <dbReference type="EMBL" id="MFD1524613.1"/>
    </source>
</evidence>
<reference evidence="3" key="1">
    <citation type="journal article" date="2019" name="Int. J. Syst. Evol. Microbiol.">
        <title>The Global Catalogue of Microorganisms (GCM) 10K type strain sequencing project: providing services to taxonomists for standard genome sequencing and annotation.</title>
        <authorList>
            <consortium name="The Broad Institute Genomics Platform"/>
            <consortium name="The Broad Institute Genome Sequencing Center for Infectious Disease"/>
            <person name="Wu L."/>
            <person name="Ma J."/>
        </authorList>
    </citation>
    <scope>NUCLEOTIDE SEQUENCE [LARGE SCALE GENOMIC DNA]</scope>
    <source>
        <strain evidence="3">CCM 7043</strain>
    </source>
</reference>
<dbReference type="CDD" id="cd02199">
    <property type="entry name" value="YjgF_YER057c_UK114_like_1"/>
    <property type="match status" value="1"/>
</dbReference>
<dbReference type="PANTHER" id="PTHR43760">
    <property type="entry name" value="ENDORIBONUCLEASE-RELATED"/>
    <property type="match status" value="1"/>
</dbReference>
<accession>A0ABW4FBX5</accession>
<organism evidence="2 3">
    <name type="scientific">Pseudonocardia yunnanensis</name>
    <dbReference type="NCBI Taxonomy" id="58107"/>
    <lineage>
        <taxon>Bacteria</taxon>
        <taxon>Bacillati</taxon>
        <taxon>Actinomycetota</taxon>
        <taxon>Actinomycetes</taxon>
        <taxon>Pseudonocardiales</taxon>
        <taxon>Pseudonocardiaceae</taxon>
        <taxon>Pseudonocardia</taxon>
    </lineage>
</organism>
<evidence type="ECO:0000259" key="1">
    <source>
        <dbReference type="Pfam" id="PF14588"/>
    </source>
</evidence>
<name>A0ABW4FBX5_9PSEU</name>
<sequence>MSTDVELQRLAELGLSLPELRAKAGNYLGWVRAGDLLFLSGQGADGWTGRVGETLTVEQGYQAARSCGLNLLAQVRDAVGGLAAVRQVVQVRGFVCCTDDLQEIPQVVNGASDLFVVVFGERGRHARTALGVRALPLGFAVEIDMVVQLG</sequence>
<feature type="domain" description="Endoribonuclease L-PSP/chorismate mutase-like" evidence="1">
    <location>
        <begin position="9"/>
        <end position="138"/>
    </location>
</feature>
<dbReference type="EMBL" id="JBHUCO010000094">
    <property type="protein sequence ID" value="MFD1524613.1"/>
    <property type="molecule type" value="Genomic_DNA"/>
</dbReference>
<dbReference type="Gene3D" id="3.30.1330.40">
    <property type="entry name" value="RutC-like"/>
    <property type="match status" value="1"/>
</dbReference>
<dbReference type="Pfam" id="PF14588">
    <property type="entry name" value="YjgF_endoribonc"/>
    <property type="match status" value="1"/>
</dbReference>
<dbReference type="SUPFAM" id="SSF55298">
    <property type="entry name" value="YjgF-like"/>
    <property type="match status" value="1"/>
</dbReference>
<protein>
    <submittedName>
        <fullName evidence="2">RidA family protein</fullName>
    </submittedName>
</protein>
<comment type="caution">
    <text evidence="2">The sequence shown here is derived from an EMBL/GenBank/DDBJ whole genome shotgun (WGS) entry which is preliminary data.</text>
</comment>
<dbReference type="PANTHER" id="PTHR43760:SF1">
    <property type="entry name" value="ENDORIBONUCLEASE L-PSP_CHORISMATE MUTASE-LIKE DOMAIN-CONTAINING PROTEIN"/>
    <property type="match status" value="1"/>
</dbReference>
<proteinExistence type="predicted"/>
<dbReference type="InterPro" id="IPR013813">
    <property type="entry name" value="Endoribo_LPSP/chorism_mut-like"/>
</dbReference>
<dbReference type="RefSeq" id="WP_344723406.1">
    <property type="nucleotide sequence ID" value="NZ_BAAAUS010000020.1"/>
</dbReference>
<dbReference type="Proteomes" id="UP001597114">
    <property type="component" value="Unassembled WGS sequence"/>
</dbReference>
<keyword evidence="3" id="KW-1185">Reference proteome</keyword>